<sequence length="139" mass="15095">MGMRRSVSALGTQRCACAWSGLASHLIILVVVVVVVAFIIAFLPLPPPSTEDITSSPGTLIHLSFPLCRNSIAPSPCRLGRSWARPVGGWHPEVSPHDLIIRHLINPPLHVPSQHHAPRTLSSSRRLLVLSVARRVTTC</sequence>
<dbReference type="EMBL" id="ML996310">
    <property type="protein sequence ID" value="KAF2727814.1"/>
    <property type="molecule type" value="Genomic_DNA"/>
</dbReference>
<keyword evidence="3" id="KW-1185">Reference proteome</keyword>
<evidence type="ECO:0000313" key="3">
    <source>
        <dbReference type="Proteomes" id="UP000799444"/>
    </source>
</evidence>
<comment type="caution">
    <text evidence="2">The sequence shown here is derived from an EMBL/GenBank/DDBJ whole genome shotgun (WGS) entry which is preliminary data.</text>
</comment>
<name>A0A9P4UV33_9PLEO</name>
<accession>A0A9P4UV33</accession>
<proteinExistence type="predicted"/>
<dbReference type="Proteomes" id="UP000799444">
    <property type="component" value="Unassembled WGS sequence"/>
</dbReference>
<organism evidence="2 3">
    <name type="scientific">Polyplosphaeria fusca</name>
    <dbReference type="NCBI Taxonomy" id="682080"/>
    <lineage>
        <taxon>Eukaryota</taxon>
        <taxon>Fungi</taxon>
        <taxon>Dikarya</taxon>
        <taxon>Ascomycota</taxon>
        <taxon>Pezizomycotina</taxon>
        <taxon>Dothideomycetes</taxon>
        <taxon>Pleosporomycetidae</taxon>
        <taxon>Pleosporales</taxon>
        <taxon>Tetraplosphaeriaceae</taxon>
        <taxon>Polyplosphaeria</taxon>
    </lineage>
</organism>
<keyword evidence="1" id="KW-1133">Transmembrane helix</keyword>
<reference evidence="2" key="1">
    <citation type="journal article" date="2020" name="Stud. Mycol.">
        <title>101 Dothideomycetes genomes: a test case for predicting lifestyles and emergence of pathogens.</title>
        <authorList>
            <person name="Haridas S."/>
            <person name="Albert R."/>
            <person name="Binder M."/>
            <person name="Bloem J."/>
            <person name="Labutti K."/>
            <person name="Salamov A."/>
            <person name="Andreopoulos B."/>
            <person name="Baker S."/>
            <person name="Barry K."/>
            <person name="Bills G."/>
            <person name="Bluhm B."/>
            <person name="Cannon C."/>
            <person name="Castanera R."/>
            <person name="Culley D."/>
            <person name="Daum C."/>
            <person name="Ezra D."/>
            <person name="Gonzalez J."/>
            <person name="Henrissat B."/>
            <person name="Kuo A."/>
            <person name="Liang C."/>
            <person name="Lipzen A."/>
            <person name="Lutzoni F."/>
            <person name="Magnuson J."/>
            <person name="Mondo S."/>
            <person name="Nolan M."/>
            <person name="Ohm R."/>
            <person name="Pangilinan J."/>
            <person name="Park H.-J."/>
            <person name="Ramirez L."/>
            <person name="Alfaro M."/>
            <person name="Sun H."/>
            <person name="Tritt A."/>
            <person name="Yoshinaga Y."/>
            <person name="Zwiers L.-H."/>
            <person name="Turgeon B."/>
            <person name="Goodwin S."/>
            <person name="Spatafora J."/>
            <person name="Crous P."/>
            <person name="Grigoriev I."/>
        </authorList>
    </citation>
    <scope>NUCLEOTIDE SEQUENCE</scope>
    <source>
        <strain evidence="2">CBS 125425</strain>
    </source>
</reference>
<feature type="transmembrane region" description="Helical" evidence="1">
    <location>
        <begin position="21"/>
        <end position="45"/>
    </location>
</feature>
<evidence type="ECO:0000313" key="2">
    <source>
        <dbReference type="EMBL" id="KAF2727814.1"/>
    </source>
</evidence>
<gene>
    <name evidence="2" type="ORF">EJ04DRAFT_128058</name>
</gene>
<keyword evidence="1" id="KW-0812">Transmembrane</keyword>
<protein>
    <submittedName>
        <fullName evidence="2">Uncharacterized protein</fullName>
    </submittedName>
</protein>
<evidence type="ECO:0000256" key="1">
    <source>
        <dbReference type="SAM" id="Phobius"/>
    </source>
</evidence>
<dbReference type="AlphaFoldDB" id="A0A9P4UV33"/>
<keyword evidence="1" id="KW-0472">Membrane</keyword>